<name>A0A8J7UTM7_METVO</name>
<dbReference type="EC" id="1.2.7.12" evidence="1"/>
<gene>
    <name evidence="1" type="ORF">J3E07_001274</name>
</gene>
<dbReference type="GO" id="GO:0018493">
    <property type="term" value="F:formylmethanofuran dehydrogenase activity"/>
    <property type="evidence" value="ECO:0007669"/>
    <property type="project" value="UniProtKB-EC"/>
</dbReference>
<dbReference type="AlphaFoldDB" id="A0A8J7UTM7"/>
<keyword evidence="1" id="KW-0560">Oxidoreductase</keyword>
<dbReference type="PANTHER" id="PTHR39673">
    <property type="entry name" value="TUNGSTEN FORMYLMETHANOFURAN DEHYDROGENASE, SUBUNIT C (FWDC)"/>
    <property type="match status" value="1"/>
</dbReference>
<comment type="caution">
    <text evidence="1">The sequence shown here is derived from an EMBL/GenBank/DDBJ whole genome shotgun (WGS) entry which is preliminary data.</text>
</comment>
<dbReference type="Gene3D" id="2.160.20.60">
    <property type="entry name" value="Glutamate synthase, alpha subunit, C-terminal domain"/>
    <property type="match status" value="1"/>
</dbReference>
<proteinExistence type="predicted"/>
<protein>
    <submittedName>
        <fullName evidence="1">Formylmethanofuran dehydrogenase subunit C</fullName>
        <ecNumber evidence="1">1.2.7.12</ecNumber>
    </submittedName>
</protein>
<sequence length="321" mass="35809">MFSFLKSKKTIENYLKNIKSDNILTIKLSEPLNCLLDYTYNFKWQSNFDENHEIMPNSKISYKKLVEFIKNPKNVIIIEGNVGKRFCSSLGADLKYFGGSGDIVNSGTVIINGDIDTRCGISMVSGVIYQSKKYKIKEPVGNIIEIESDIKDYKKFVSITDFLKNGNSKGYKILKPNRIISENLIISDNIIRDTVGARLDEDYIVTVEGNVDLSTGILMKKGKVIVNGDAGKNTGAVLRGGTVIINGKTADFTGSDMKDGNIIVREDAGKYLAAKAKNGHIYSKTGSSIPPFKKYPLNEFDKKFLKSNGINNLKDYWKFSK</sequence>
<dbReference type="Proteomes" id="UP000740329">
    <property type="component" value="Unassembled WGS sequence"/>
</dbReference>
<dbReference type="RefSeq" id="WP_245314181.1">
    <property type="nucleotide sequence ID" value="NZ_JAGGMU010000003.1"/>
</dbReference>
<evidence type="ECO:0000313" key="2">
    <source>
        <dbReference type="Proteomes" id="UP000740329"/>
    </source>
</evidence>
<dbReference type="PANTHER" id="PTHR39673:SF8">
    <property type="entry name" value="GLUTAMATE SYNTHASE ALPHA SUBUNIT C-TERMINAL DOMAIN-CONTAINING PROTEIN"/>
    <property type="match status" value="1"/>
</dbReference>
<dbReference type="InterPro" id="IPR036485">
    <property type="entry name" value="Glu_synth_asu_C_sf"/>
</dbReference>
<evidence type="ECO:0000313" key="1">
    <source>
        <dbReference type="EMBL" id="MBP2201849.1"/>
    </source>
</evidence>
<dbReference type="EMBL" id="JAGGMV010000003">
    <property type="protein sequence ID" value="MBP2201849.1"/>
    <property type="molecule type" value="Genomic_DNA"/>
</dbReference>
<organism evidence="1 2">
    <name type="scientific">Methanococcus voltae</name>
    <dbReference type="NCBI Taxonomy" id="2188"/>
    <lineage>
        <taxon>Archaea</taxon>
        <taxon>Methanobacteriati</taxon>
        <taxon>Methanobacteriota</taxon>
        <taxon>Methanomada group</taxon>
        <taxon>Methanococci</taxon>
        <taxon>Methanococcales</taxon>
        <taxon>Methanococcaceae</taxon>
        <taxon>Methanococcus</taxon>
    </lineage>
</organism>
<dbReference type="SUPFAM" id="SSF69336">
    <property type="entry name" value="Alpha subunit of glutamate synthase, C-terminal domain"/>
    <property type="match status" value="2"/>
</dbReference>
<reference evidence="1" key="1">
    <citation type="submission" date="2021-03" db="EMBL/GenBank/DDBJ databases">
        <title>Genomic Encyclopedia of Type Strains, Phase IV (KMG-V): Genome sequencing to study the core and pangenomes of soil and plant-associated prokaryotes.</title>
        <authorList>
            <person name="Whitman W."/>
        </authorList>
    </citation>
    <scope>NUCLEOTIDE SEQUENCE</scope>
    <source>
        <strain evidence="1">C4</strain>
    </source>
</reference>
<accession>A0A8J7UTM7</accession>